<gene>
    <name evidence="1" type="ORF">DSO57_1003360</name>
</gene>
<protein>
    <submittedName>
        <fullName evidence="1">Uncharacterized protein</fullName>
    </submittedName>
</protein>
<proteinExistence type="predicted"/>
<dbReference type="Proteomes" id="UP001165960">
    <property type="component" value="Unassembled WGS sequence"/>
</dbReference>
<sequence>MTEPKRVGELKCQLQPYLKQLKTSVISCVRSNEKVSLGKPFPADTDVYEIELEDTILFPEGGGQPCDLGFINESPVYAVVRKGLKCIHYTISSFDIGSVVNIKIDFKRRWDHMQQHSGQHLLSAVFEKLYDLETTSWLLGDLKCYIELPISSKKLSKDMVQNAEKECNRLIREALSFAVESFDLSDPTVARPSSIPDNYTDGILRYVCIDGYDRNPCCGTHVEKTSHLQAVKLLNIENNGNNSLRLFFNFGDRIVAQLQASFDRDLEINTLLSTRPEEFLSKITLLKQQSRDATKQLKKLSGELAQLSVQQAISDLEKETVVAIFKTGVDPDFIKIAQIALKPWIAKHSKEDAEPRALILSACAGSESSGPVVVFGHPQLVPKVVEHISGTGSLKGAMAGDSKWQGKSSALPALYKKLASISLAFNDTTLS</sequence>
<keyword evidence="2" id="KW-1185">Reference proteome</keyword>
<comment type="caution">
    <text evidence="1">The sequence shown here is derived from an EMBL/GenBank/DDBJ whole genome shotgun (WGS) entry which is preliminary data.</text>
</comment>
<evidence type="ECO:0000313" key="1">
    <source>
        <dbReference type="EMBL" id="KAJ9067053.1"/>
    </source>
</evidence>
<accession>A0ACC2SXH7</accession>
<organism evidence="1 2">
    <name type="scientific">Entomophthora muscae</name>
    <dbReference type="NCBI Taxonomy" id="34485"/>
    <lineage>
        <taxon>Eukaryota</taxon>
        <taxon>Fungi</taxon>
        <taxon>Fungi incertae sedis</taxon>
        <taxon>Zoopagomycota</taxon>
        <taxon>Entomophthoromycotina</taxon>
        <taxon>Entomophthoromycetes</taxon>
        <taxon>Entomophthorales</taxon>
        <taxon>Entomophthoraceae</taxon>
        <taxon>Entomophthora</taxon>
    </lineage>
</organism>
<name>A0ACC2SXH7_9FUNG</name>
<dbReference type="EMBL" id="QTSX02004268">
    <property type="protein sequence ID" value="KAJ9067053.1"/>
    <property type="molecule type" value="Genomic_DNA"/>
</dbReference>
<reference evidence="1" key="1">
    <citation type="submission" date="2022-04" db="EMBL/GenBank/DDBJ databases">
        <title>Genome of the entomopathogenic fungus Entomophthora muscae.</title>
        <authorList>
            <person name="Elya C."/>
            <person name="Lovett B.R."/>
            <person name="Lee E."/>
            <person name="Macias A.M."/>
            <person name="Hajek A.E."/>
            <person name="De Bivort B.L."/>
            <person name="Kasson M.T."/>
            <person name="De Fine Licht H.H."/>
            <person name="Stajich J.E."/>
        </authorList>
    </citation>
    <scope>NUCLEOTIDE SEQUENCE</scope>
    <source>
        <strain evidence="1">Berkeley</strain>
    </source>
</reference>
<evidence type="ECO:0000313" key="2">
    <source>
        <dbReference type="Proteomes" id="UP001165960"/>
    </source>
</evidence>